<protein>
    <submittedName>
        <fullName evidence="3">Glycosyltransferase family 4 protein</fullName>
    </submittedName>
</protein>
<reference evidence="3" key="1">
    <citation type="submission" date="2022-11" db="EMBL/GenBank/DDBJ databases">
        <title>Complete genome sequence of Methanogenium organophilum DSM 3596.</title>
        <authorList>
            <person name="Chen S.-C."/>
            <person name="Lai S.-J."/>
            <person name="You Y.-T."/>
        </authorList>
    </citation>
    <scope>NUCLEOTIDE SEQUENCE</scope>
    <source>
        <strain evidence="3">DSM 3596</strain>
    </source>
</reference>
<dbReference type="InterPro" id="IPR028098">
    <property type="entry name" value="Glyco_trans_4-like_N"/>
</dbReference>
<sequence>MKILMITNNTSGGMVHYTSQLANSLSENDSVTVVAPIGLDEKYFSDRINIKTMKMGNVKKNFLIDTLIFTRLLDFKNMIYKENPDIIHFQECPLWIAPLLPSLSKFPIITTKHDTNPHPGTRVFDQILSKHIYTKYSDSIIVHGEKAKQDINTYKKCFVIPHGDYSFFLKYIDQNIKEENSILFFGRIEKYKGLEYLFESMPLVKKEISNIKLIVAGSGNLDDYHNLYDNLSDIEIHNRYIKDEEIPIFFQRSKIVVLPYIEGTQTGIIPIAYAFKKPVIVTNVGSIPEVVEEGNTGFIVPPRDPDALAHAIIRLFNDESLCKQMGINAYIKMNNELSWESIAKKTISAYKFTIQNHYSMDYHT</sequence>
<evidence type="ECO:0000259" key="2">
    <source>
        <dbReference type="Pfam" id="PF13439"/>
    </source>
</evidence>
<dbReference type="EMBL" id="CP113361">
    <property type="protein sequence ID" value="WAI01190.1"/>
    <property type="molecule type" value="Genomic_DNA"/>
</dbReference>
<gene>
    <name evidence="3" type="ORF">OU421_12375</name>
</gene>
<dbReference type="Proteomes" id="UP001163096">
    <property type="component" value="Chromosome"/>
</dbReference>
<dbReference type="GeneID" id="76835911"/>
<dbReference type="GO" id="GO:0016757">
    <property type="term" value="F:glycosyltransferase activity"/>
    <property type="evidence" value="ECO:0007669"/>
    <property type="project" value="InterPro"/>
</dbReference>
<accession>A0A9X9S5B0</accession>
<organism evidence="3 4">
    <name type="scientific">Methanogenium organophilum</name>
    <dbReference type="NCBI Taxonomy" id="2199"/>
    <lineage>
        <taxon>Archaea</taxon>
        <taxon>Methanobacteriati</taxon>
        <taxon>Methanobacteriota</taxon>
        <taxon>Stenosarchaea group</taxon>
        <taxon>Methanomicrobia</taxon>
        <taxon>Methanomicrobiales</taxon>
        <taxon>Methanomicrobiaceae</taxon>
        <taxon>Methanogenium</taxon>
    </lineage>
</organism>
<dbReference type="AlphaFoldDB" id="A0A9X9S5B0"/>
<dbReference type="Pfam" id="PF00534">
    <property type="entry name" value="Glycos_transf_1"/>
    <property type="match status" value="1"/>
</dbReference>
<dbReference type="Gene3D" id="3.40.50.2000">
    <property type="entry name" value="Glycogen Phosphorylase B"/>
    <property type="match status" value="2"/>
</dbReference>
<dbReference type="KEGG" id="mou:OU421_12375"/>
<dbReference type="InterPro" id="IPR001296">
    <property type="entry name" value="Glyco_trans_1"/>
</dbReference>
<feature type="domain" description="Glycosyl transferase family 1" evidence="1">
    <location>
        <begin position="177"/>
        <end position="330"/>
    </location>
</feature>
<evidence type="ECO:0000259" key="1">
    <source>
        <dbReference type="Pfam" id="PF00534"/>
    </source>
</evidence>
<evidence type="ECO:0000313" key="4">
    <source>
        <dbReference type="Proteomes" id="UP001163096"/>
    </source>
</evidence>
<dbReference type="SUPFAM" id="SSF53756">
    <property type="entry name" value="UDP-Glycosyltransferase/glycogen phosphorylase"/>
    <property type="match status" value="1"/>
</dbReference>
<feature type="domain" description="Glycosyltransferase subfamily 4-like N-terminal" evidence="2">
    <location>
        <begin position="12"/>
        <end position="163"/>
    </location>
</feature>
<dbReference type="PANTHER" id="PTHR12526">
    <property type="entry name" value="GLYCOSYLTRANSFERASE"/>
    <property type="match status" value="1"/>
</dbReference>
<proteinExistence type="predicted"/>
<dbReference type="CDD" id="cd03801">
    <property type="entry name" value="GT4_PimA-like"/>
    <property type="match status" value="1"/>
</dbReference>
<keyword evidence="4" id="KW-1185">Reference proteome</keyword>
<dbReference type="Pfam" id="PF13439">
    <property type="entry name" value="Glyco_transf_4"/>
    <property type="match status" value="1"/>
</dbReference>
<name>A0A9X9S5B0_METOG</name>
<evidence type="ECO:0000313" key="3">
    <source>
        <dbReference type="EMBL" id="WAI01190.1"/>
    </source>
</evidence>
<dbReference type="RefSeq" id="WP_268186409.1">
    <property type="nucleotide sequence ID" value="NZ_CP113361.1"/>
</dbReference>